<feature type="transmembrane region" description="Helical" evidence="1">
    <location>
        <begin position="26"/>
        <end position="48"/>
    </location>
</feature>
<dbReference type="GO" id="GO:0006614">
    <property type="term" value="P:SRP-dependent cotranslational protein targeting to membrane"/>
    <property type="evidence" value="ECO:0007669"/>
    <property type="project" value="InterPro"/>
</dbReference>
<evidence type="ECO:0000313" key="3">
    <source>
        <dbReference type="EMBL" id="CAF3981214.1"/>
    </source>
</evidence>
<dbReference type="Proteomes" id="UP000677228">
    <property type="component" value="Unassembled WGS sequence"/>
</dbReference>
<protein>
    <submittedName>
        <fullName evidence="3">Uncharacterized protein</fullName>
    </submittedName>
</protein>
<dbReference type="EMBL" id="CAJOBA010034260">
    <property type="protein sequence ID" value="CAF3981214.1"/>
    <property type="molecule type" value="Genomic_DNA"/>
</dbReference>
<evidence type="ECO:0000313" key="4">
    <source>
        <dbReference type="Proteomes" id="UP000682733"/>
    </source>
</evidence>
<keyword evidence="1" id="KW-0472">Membrane</keyword>
<dbReference type="Proteomes" id="UP000682733">
    <property type="component" value="Unassembled WGS sequence"/>
</dbReference>
<proteinExistence type="predicted"/>
<dbReference type="GO" id="GO:0016020">
    <property type="term" value="C:membrane"/>
    <property type="evidence" value="ECO:0007669"/>
    <property type="project" value="InterPro"/>
</dbReference>
<reference evidence="3" key="1">
    <citation type="submission" date="2021-02" db="EMBL/GenBank/DDBJ databases">
        <authorList>
            <person name="Nowell W R."/>
        </authorList>
    </citation>
    <scope>NUCLEOTIDE SEQUENCE</scope>
</reference>
<organism evidence="3 4">
    <name type="scientific">Didymodactylos carnosus</name>
    <dbReference type="NCBI Taxonomy" id="1234261"/>
    <lineage>
        <taxon>Eukaryota</taxon>
        <taxon>Metazoa</taxon>
        <taxon>Spiralia</taxon>
        <taxon>Gnathifera</taxon>
        <taxon>Rotifera</taxon>
        <taxon>Eurotatoria</taxon>
        <taxon>Bdelloidea</taxon>
        <taxon>Philodinida</taxon>
        <taxon>Philodinidae</taxon>
        <taxon>Didymodactylos</taxon>
    </lineage>
</organism>
<keyword evidence="1" id="KW-0812">Transmembrane</keyword>
<accession>A0A8S2N0I2</accession>
<dbReference type="EMBL" id="CAJNOK010012736">
    <property type="protein sequence ID" value="CAF1169864.1"/>
    <property type="molecule type" value="Genomic_DNA"/>
</dbReference>
<gene>
    <name evidence="2" type="ORF">OVA965_LOCUS22513</name>
    <name evidence="3" type="ORF">TMI583_LOCUS23227</name>
</gene>
<comment type="caution">
    <text evidence="3">The sequence shown here is derived from an EMBL/GenBank/DDBJ whole genome shotgun (WGS) entry which is preliminary data.</text>
</comment>
<dbReference type="Pfam" id="PF07074">
    <property type="entry name" value="TRAP-gamma"/>
    <property type="match status" value="2"/>
</dbReference>
<dbReference type="InterPro" id="IPR009779">
    <property type="entry name" value="SSR3"/>
</dbReference>
<evidence type="ECO:0000256" key="1">
    <source>
        <dbReference type="SAM" id="Phobius"/>
    </source>
</evidence>
<sequence length="110" mass="12639">MSGRTSSHDEDLLLQDFSRNVTTKSWALFFGNAAIVSAIPLSVSTFFLNKAYSNMKFILKHKIAQKREDAIGREINRLFAIDKNASKKEKDDRNFAPTMYPFVFENDKKD</sequence>
<keyword evidence="1" id="KW-1133">Transmembrane helix</keyword>
<evidence type="ECO:0000313" key="2">
    <source>
        <dbReference type="EMBL" id="CAF1169864.1"/>
    </source>
</evidence>
<dbReference type="AlphaFoldDB" id="A0A8S2N0I2"/>
<name>A0A8S2N0I2_9BILA</name>